<feature type="compositionally biased region" description="Low complexity" evidence="1">
    <location>
        <begin position="171"/>
        <end position="183"/>
    </location>
</feature>
<reference evidence="2 3" key="1">
    <citation type="journal article" date="2017" name="Nature">
        <title>The Apostasia genome and the evolution of orchids.</title>
        <authorList>
            <person name="Zhang G.Q."/>
            <person name="Liu K.W."/>
            <person name="Li Z."/>
            <person name="Lohaus R."/>
            <person name="Hsiao Y.Y."/>
            <person name="Niu S.C."/>
            <person name="Wang J.Y."/>
            <person name="Lin Y.C."/>
            <person name="Xu Q."/>
            <person name="Chen L.J."/>
            <person name="Yoshida K."/>
            <person name="Fujiwara S."/>
            <person name="Wang Z.W."/>
            <person name="Zhang Y.Q."/>
            <person name="Mitsuda N."/>
            <person name="Wang M."/>
            <person name="Liu G.H."/>
            <person name="Pecoraro L."/>
            <person name="Huang H.X."/>
            <person name="Xiao X.J."/>
            <person name="Lin M."/>
            <person name="Wu X.Y."/>
            <person name="Wu W.L."/>
            <person name="Chen Y.Y."/>
            <person name="Chang S.B."/>
            <person name="Sakamoto S."/>
            <person name="Ohme-Takagi M."/>
            <person name="Yagi M."/>
            <person name="Zeng S.J."/>
            <person name="Shen C.Y."/>
            <person name="Yeh C.M."/>
            <person name="Luo Y.B."/>
            <person name="Tsai W.C."/>
            <person name="Van de Peer Y."/>
            <person name="Liu Z.J."/>
        </authorList>
    </citation>
    <scope>NUCLEOTIDE SEQUENCE [LARGE SCALE GENOMIC DNA]</scope>
    <source>
        <strain evidence="3">cv. Shenzhen</strain>
        <tissue evidence="2">Stem</tissue>
    </source>
</reference>
<organism evidence="2 3">
    <name type="scientific">Apostasia shenzhenica</name>
    <dbReference type="NCBI Taxonomy" id="1088818"/>
    <lineage>
        <taxon>Eukaryota</taxon>
        <taxon>Viridiplantae</taxon>
        <taxon>Streptophyta</taxon>
        <taxon>Embryophyta</taxon>
        <taxon>Tracheophyta</taxon>
        <taxon>Spermatophyta</taxon>
        <taxon>Magnoliopsida</taxon>
        <taxon>Liliopsida</taxon>
        <taxon>Asparagales</taxon>
        <taxon>Orchidaceae</taxon>
        <taxon>Apostasioideae</taxon>
        <taxon>Apostasia</taxon>
    </lineage>
</organism>
<gene>
    <name evidence="2" type="ORF">AXF42_Ash005434</name>
</gene>
<dbReference type="AlphaFoldDB" id="A0A2I0B6W7"/>
<dbReference type="EMBL" id="KZ451908">
    <property type="protein sequence ID" value="PKA63539.1"/>
    <property type="molecule type" value="Genomic_DNA"/>
</dbReference>
<keyword evidence="3" id="KW-1185">Reference proteome</keyword>
<dbReference type="Proteomes" id="UP000236161">
    <property type="component" value="Unassembled WGS sequence"/>
</dbReference>
<sequence>MGSTTSRWWMETSGAMGWAARTRRGDAGVNANRQQRLWRERRFLGGSDDRRQLFPRIRRPRRSGRPAGSSWNAGHGALQSRVGVGRRFRFPFALADLNGIPSPASPYSPAAAVSGPTVASLSQVRICSHRLRRRLLRALPLRPFSAAFSSPSAPPAKLRVELGHPPPPPLASTSAAAAAASSASPPPPPSPTSISRPISAGRRRPAAIDHRRRKFLGFLLLSGVGEAPVSPIFPDLFLF</sequence>
<evidence type="ECO:0000256" key="1">
    <source>
        <dbReference type="SAM" id="MobiDB-lite"/>
    </source>
</evidence>
<feature type="region of interest" description="Disordered" evidence="1">
    <location>
        <begin position="157"/>
        <end position="206"/>
    </location>
</feature>
<proteinExistence type="predicted"/>
<accession>A0A2I0B6W7</accession>
<evidence type="ECO:0000313" key="2">
    <source>
        <dbReference type="EMBL" id="PKA63539.1"/>
    </source>
</evidence>
<evidence type="ECO:0000313" key="3">
    <source>
        <dbReference type="Proteomes" id="UP000236161"/>
    </source>
</evidence>
<name>A0A2I0B6W7_9ASPA</name>
<protein>
    <submittedName>
        <fullName evidence="2">Uncharacterized protein</fullName>
    </submittedName>
</protein>